<keyword evidence="3" id="KW-0645">Protease</keyword>
<evidence type="ECO:0000313" key="12">
    <source>
        <dbReference type="Proteomes" id="UP000003434"/>
    </source>
</evidence>
<evidence type="ECO:0000256" key="4">
    <source>
        <dbReference type="ARBA" id="ARBA00022723"/>
    </source>
</evidence>
<dbReference type="GO" id="GO:0006508">
    <property type="term" value="P:proteolysis"/>
    <property type="evidence" value="ECO:0007669"/>
    <property type="project" value="UniProtKB-KW"/>
</dbReference>
<keyword evidence="6" id="KW-0862">Zinc</keyword>
<dbReference type="NCBIfam" id="TIGR01887">
    <property type="entry name" value="dipeptidaselike"/>
    <property type="match status" value="1"/>
</dbReference>
<name>E6LQB9_9FIRM</name>
<keyword evidence="5" id="KW-0378">Hydrolase</keyword>
<evidence type="ECO:0000313" key="11">
    <source>
        <dbReference type="EMBL" id="EFU75943.1"/>
    </source>
</evidence>
<dbReference type="GO" id="GO:0006526">
    <property type="term" value="P:L-arginine biosynthetic process"/>
    <property type="evidence" value="ECO:0007669"/>
    <property type="project" value="TreeGrafter"/>
</dbReference>
<comment type="similarity">
    <text evidence="2">Belongs to the peptidase M20A family.</text>
</comment>
<dbReference type="PANTHER" id="PTHR43808:SF31">
    <property type="entry name" value="N-ACETYL-L-CITRULLINE DEACETYLASE"/>
    <property type="match status" value="1"/>
</dbReference>
<evidence type="ECO:0000256" key="7">
    <source>
        <dbReference type="ARBA" id="ARBA00022997"/>
    </source>
</evidence>
<reference evidence="11 12" key="1">
    <citation type="submission" date="2010-12" db="EMBL/GenBank/DDBJ databases">
        <authorList>
            <person name="Muzny D."/>
            <person name="Qin X."/>
            <person name="Deng J."/>
            <person name="Jiang H."/>
            <person name="Liu Y."/>
            <person name="Qu J."/>
            <person name="Song X.-Z."/>
            <person name="Zhang L."/>
            <person name="Thornton R."/>
            <person name="Coyle M."/>
            <person name="Francisco L."/>
            <person name="Jackson L."/>
            <person name="Javaid M."/>
            <person name="Korchina V."/>
            <person name="Kovar C."/>
            <person name="Mata R."/>
            <person name="Mathew T."/>
            <person name="Ngo R."/>
            <person name="Nguyen L."/>
            <person name="Nguyen N."/>
            <person name="Okwuonu G."/>
            <person name="Ongeri F."/>
            <person name="Pham C."/>
            <person name="Simmons D."/>
            <person name="Wilczek-Boney K."/>
            <person name="Hale W."/>
            <person name="Jakkamsetti A."/>
            <person name="Pham P."/>
            <person name="Ruth R."/>
            <person name="San Lucas F."/>
            <person name="Warren J."/>
            <person name="Zhang J."/>
            <person name="Zhao Z."/>
            <person name="Zhou C."/>
            <person name="Zhu D."/>
            <person name="Lee S."/>
            <person name="Bess C."/>
            <person name="Blankenburg K."/>
            <person name="Forbes L."/>
            <person name="Fu Q."/>
            <person name="Gubbala S."/>
            <person name="Hirani K."/>
            <person name="Jayaseelan J.C."/>
            <person name="Lara F."/>
            <person name="Munidasa M."/>
            <person name="Palculict T."/>
            <person name="Patil S."/>
            <person name="Pu L.-L."/>
            <person name="Saada N."/>
            <person name="Tang L."/>
            <person name="Weissenberger G."/>
            <person name="Zhu Y."/>
            <person name="Hemphill L."/>
            <person name="Shang Y."/>
            <person name="Youmans B."/>
            <person name="Ayvaz T."/>
            <person name="Ross M."/>
            <person name="Santibanez J."/>
            <person name="Aqrawi P."/>
            <person name="Gross S."/>
            <person name="Joshi V."/>
            <person name="Fowler G."/>
            <person name="Nazareth L."/>
            <person name="Reid J."/>
            <person name="Worley K."/>
            <person name="Petrosino J."/>
            <person name="Highlander S."/>
            <person name="Gibbs R."/>
        </authorList>
    </citation>
    <scope>NUCLEOTIDE SEQUENCE [LARGE SCALE GENOMIC DNA]</scope>
    <source>
        <strain evidence="11 12">DSM 3986</strain>
    </source>
</reference>
<dbReference type="InterPro" id="IPR010964">
    <property type="entry name" value="M20A_pepV-rel"/>
</dbReference>
<dbReference type="InterPro" id="IPR036264">
    <property type="entry name" value="Bact_exopeptidase_dim_dom"/>
</dbReference>
<dbReference type="Proteomes" id="UP000003434">
    <property type="component" value="Unassembled WGS sequence"/>
</dbReference>
<feature type="coiled-coil region" evidence="9">
    <location>
        <begin position="4"/>
        <end position="31"/>
    </location>
</feature>
<feature type="domain" description="Peptidase M20 dimerisation" evidence="10">
    <location>
        <begin position="268"/>
        <end position="322"/>
    </location>
</feature>
<keyword evidence="8" id="KW-0482">Metalloprotease</keyword>
<evidence type="ECO:0000256" key="8">
    <source>
        <dbReference type="ARBA" id="ARBA00023049"/>
    </source>
</evidence>
<sequence>MSLEKTRKENMRKYREEIEKYIEEHQDEMVEDIKRLCSIDSEKSEYVEGAPFGDGPRRALVLALDMAEKYGFEITNYDNYAGAIDLNKKEKGLDILAHLDVVPAGEGWSITNPFEPKVVDGKIYGRGTSDDKGPAIAALYALRAIKDLGIPVRKNTRLVLGTDEECGSACIKYYYTKEKQAPMTFSPDGEFPVVNIEKGQLQGEFLATLEDKGDKRLVSIEAGTKVNVVPPKAKAVIEGFSVDEVEKEAKKVTKETGIKFAYDLEPVFEITAMGKNAHASTPQMGNNAITGLLELLSRLKFSHSKKIETIKKLYKLMPHGDTRGDALGIAVKDKKSGELTLAFSMLSLKADRLHGFFDCRIPVSGDGDKILKTVRDKFKDIDVELLNDSVKLPHEVDADSPFVKTLLSIYEDYTGLKGECIAMGGGTYVHDIENGVAFGAVFPGTDTKMHGADEFVVIDELVAAAKIFAQSIAELCG</sequence>
<keyword evidence="4" id="KW-0479">Metal-binding</keyword>
<dbReference type="EMBL" id="AEPW01000083">
    <property type="protein sequence ID" value="EFU75943.1"/>
    <property type="molecule type" value="Genomic_DNA"/>
</dbReference>
<keyword evidence="7" id="KW-0224">Dipeptidase</keyword>
<comment type="cofactor">
    <cofactor evidence="1">
        <name>Zn(2+)</name>
        <dbReference type="ChEBI" id="CHEBI:29105"/>
    </cofactor>
</comment>
<dbReference type="InterPro" id="IPR011650">
    <property type="entry name" value="Peptidase_M20_dimer"/>
</dbReference>
<dbReference type="GO" id="GO:0008270">
    <property type="term" value="F:zinc ion binding"/>
    <property type="evidence" value="ECO:0007669"/>
    <property type="project" value="InterPro"/>
</dbReference>
<evidence type="ECO:0000256" key="2">
    <source>
        <dbReference type="ARBA" id="ARBA00006247"/>
    </source>
</evidence>
<dbReference type="SUPFAM" id="SSF53187">
    <property type="entry name" value="Zn-dependent exopeptidases"/>
    <property type="match status" value="1"/>
</dbReference>
<dbReference type="Gene3D" id="3.40.630.10">
    <property type="entry name" value="Zn peptidases"/>
    <property type="match status" value="1"/>
</dbReference>
<dbReference type="Gene3D" id="3.30.70.360">
    <property type="match status" value="2"/>
</dbReference>
<dbReference type="GO" id="GO:0008237">
    <property type="term" value="F:metallopeptidase activity"/>
    <property type="evidence" value="ECO:0007669"/>
    <property type="project" value="UniProtKB-KW"/>
</dbReference>
<evidence type="ECO:0000256" key="3">
    <source>
        <dbReference type="ARBA" id="ARBA00022670"/>
    </source>
</evidence>
<dbReference type="GO" id="GO:0016805">
    <property type="term" value="F:dipeptidase activity"/>
    <property type="evidence" value="ECO:0007669"/>
    <property type="project" value="UniProtKB-KW"/>
</dbReference>
<evidence type="ECO:0000256" key="9">
    <source>
        <dbReference type="SAM" id="Coils"/>
    </source>
</evidence>
<comment type="caution">
    <text evidence="11">The sequence shown here is derived from an EMBL/GenBank/DDBJ whole genome shotgun (WGS) entry which is preliminary data.</text>
</comment>
<protein>
    <submittedName>
        <fullName evidence="11">Dipeptidase PepV</fullName>
    </submittedName>
</protein>
<dbReference type="eggNOG" id="COG0624">
    <property type="taxonomic scope" value="Bacteria"/>
</dbReference>
<dbReference type="SUPFAM" id="SSF55031">
    <property type="entry name" value="Bacterial exopeptidase dimerisation domain"/>
    <property type="match status" value="1"/>
</dbReference>
<evidence type="ECO:0000256" key="1">
    <source>
        <dbReference type="ARBA" id="ARBA00001947"/>
    </source>
</evidence>
<accession>E6LQB9</accession>
<dbReference type="InterPro" id="IPR050072">
    <property type="entry name" value="Peptidase_M20A"/>
</dbReference>
<dbReference type="Pfam" id="PF07687">
    <property type="entry name" value="M20_dimer"/>
    <property type="match status" value="1"/>
</dbReference>
<dbReference type="NCBIfam" id="NF005591">
    <property type="entry name" value="PRK07318.1"/>
    <property type="match status" value="1"/>
</dbReference>
<proteinExistence type="inferred from homology"/>
<dbReference type="AlphaFoldDB" id="E6LQB9"/>
<evidence type="ECO:0000256" key="6">
    <source>
        <dbReference type="ARBA" id="ARBA00022833"/>
    </source>
</evidence>
<dbReference type="PANTHER" id="PTHR43808">
    <property type="entry name" value="ACETYLORNITHINE DEACETYLASE"/>
    <property type="match status" value="1"/>
</dbReference>
<dbReference type="HOGENOM" id="CLU_031786_2_0_9"/>
<evidence type="ECO:0000259" key="10">
    <source>
        <dbReference type="Pfam" id="PF07687"/>
    </source>
</evidence>
<evidence type="ECO:0000256" key="5">
    <source>
        <dbReference type="ARBA" id="ARBA00022801"/>
    </source>
</evidence>
<dbReference type="Pfam" id="PF01546">
    <property type="entry name" value="Peptidase_M20"/>
    <property type="match status" value="1"/>
</dbReference>
<gene>
    <name evidence="11" type="ORF">HMPREF0381_2154</name>
</gene>
<keyword evidence="9" id="KW-0175">Coiled coil</keyword>
<dbReference type="InterPro" id="IPR002933">
    <property type="entry name" value="Peptidase_M20"/>
</dbReference>
<dbReference type="GO" id="GO:0008777">
    <property type="term" value="F:acetylornithine deacetylase activity"/>
    <property type="evidence" value="ECO:0007669"/>
    <property type="project" value="TreeGrafter"/>
</dbReference>
<organism evidence="11 12">
    <name type="scientific">Lachnoanaerobaculum saburreum DSM 3986</name>
    <dbReference type="NCBI Taxonomy" id="887325"/>
    <lineage>
        <taxon>Bacteria</taxon>
        <taxon>Bacillati</taxon>
        <taxon>Bacillota</taxon>
        <taxon>Clostridia</taxon>
        <taxon>Lachnospirales</taxon>
        <taxon>Lachnospiraceae</taxon>
        <taxon>Lachnoanaerobaculum</taxon>
    </lineage>
</organism>